<reference evidence="2" key="1">
    <citation type="submission" date="2023-02" db="EMBL/GenBank/DDBJ databases">
        <title>Genome of toxic invasive species Heracleum sosnowskyi carries increased number of genes despite the absence of recent whole-genome duplications.</title>
        <authorList>
            <person name="Schelkunov M."/>
            <person name="Shtratnikova V."/>
            <person name="Makarenko M."/>
            <person name="Klepikova A."/>
            <person name="Omelchenko D."/>
            <person name="Novikova G."/>
            <person name="Obukhova E."/>
            <person name="Bogdanov V."/>
            <person name="Penin A."/>
            <person name="Logacheva M."/>
        </authorList>
    </citation>
    <scope>NUCLEOTIDE SEQUENCE</scope>
    <source>
        <strain evidence="2">Hsosn_3</strain>
        <tissue evidence="2">Leaf</tissue>
    </source>
</reference>
<evidence type="ECO:0000259" key="1">
    <source>
        <dbReference type="Pfam" id="PF10551"/>
    </source>
</evidence>
<dbReference type="Pfam" id="PF10551">
    <property type="entry name" value="MULE"/>
    <property type="match status" value="1"/>
</dbReference>
<gene>
    <name evidence="2" type="ORF">POM88_014173</name>
</gene>
<sequence>MSPYIPIENWADRIGRRSYDVFGDVVSFDATYRTNKYSMVFVPFIGIDNHGKSVTFAATLLDKEDIENFKWVCEAFKRIMGRPPKCIITDQCATMKIVIPDSFPPAKHRLCMWHIMKKFPAKLGTLFCVESSFMDKLNSIVWNEHISPSEFEDG</sequence>
<dbReference type="InterPro" id="IPR018289">
    <property type="entry name" value="MULE_transposase_dom"/>
</dbReference>
<protein>
    <recommendedName>
        <fullName evidence="1">MULE transposase domain-containing protein</fullName>
    </recommendedName>
</protein>
<organism evidence="2 3">
    <name type="scientific">Heracleum sosnowskyi</name>
    <dbReference type="NCBI Taxonomy" id="360622"/>
    <lineage>
        <taxon>Eukaryota</taxon>
        <taxon>Viridiplantae</taxon>
        <taxon>Streptophyta</taxon>
        <taxon>Embryophyta</taxon>
        <taxon>Tracheophyta</taxon>
        <taxon>Spermatophyta</taxon>
        <taxon>Magnoliopsida</taxon>
        <taxon>eudicotyledons</taxon>
        <taxon>Gunneridae</taxon>
        <taxon>Pentapetalae</taxon>
        <taxon>asterids</taxon>
        <taxon>campanulids</taxon>
        <taxon>Apiales</taxon>
        <taxon>Apiaceae</taxon>
        <taxon>Apioideae</taxon>
        <taxon>apioid superclade</taxon>
        <taxon>Tordylieae</taxon>
        <taxon>Tordyliinae</taxon>
        <taxon>Heracleum</taxon>
    </lineage>
</organism>
<reference evidence="2" key="2">
    <citation type="submission" date="2023-05" db="EMBL/GenBank/DDBJ databases">
        <authorList>
            <person name="Schelkunov M.I."/>
        </authorList>
    </citation>
    <scope>NUCLEOTIDE SEQUENCE</scope>
    <source>
        <strain evidence="2">Hsosn_3</strain>
        <tissue evidence="2">Leaf</tissue>
    </source>
</reference>
<dbReference type="Proteomes" id="UP001237642">
    <property type="component" value="Unassembled WGS sequence"/>
</dbReference>
<feature type="domain" description="MULE transposase" evidence="1">
    <location>
        <begin position="25"/>
        <end position="118"/>
    </location>
</feature>
<evidence type="ECO:0000313" key="3">
    <source>
        <dbReference type="Proteomes" id="UP001237642"/>
    </source>
</evidence>
<evidence type="ECO:0000313" key="2">
    <source>
        <dbReference type="EMBL" id="KAK1395117.1"/>
    </source>
</evidence>
<keyword evidence="3" id="KW-1185">Reference proteome</keyword>
<dbReference type="EMBL" id="JAUIZM010000003">
    <property type="protein sequence ID" value="KAK1395117.1"/>
    <property type="molecule type" value="Genomic_DNA"/>
</dbReference>
<comment type="caution">
    <text evidence="2">The sequence shown here is derived from an EMBL/GenBank/DDBJ whole genome shotgun (WGS) entry which is preliminary data.</text>
</comment>
<dbReference type="PANTHER" id="PTHR47718">
    <property type="entry name" value="OS01G0519700 PROTEIN"/>
    <property type="match status" value="1"/>
</dbReference>
<dbReference type="AlphaFoldDB" id="A0AAD8N3Y8"/>
<accession>A0AAD8N3Y8</accession>
<proteinExistence type="predicted"/>
<name>A0AAD8N3Y8_9APIA</name>